<reference evidence="1 2" key="1">
    <citation type="submission" date="2015-12" db="EMBL/GenBank/DDBJ databases">
        <title>Draft Genome Sequence of Desulfitobacterium hafniense Strain DH, a Sulfate-reducing Bacterium Isolated from Paddy Soils.</title>
        <authorList>
            <person name="Bao P."/>
            <person name="Zhang X."/>
            <person name="Li G."/>
        </authorList>
    </citation>
    <scope>NUCLEOTIDE SEQUENCE [LARGE SCALE GENOMIC DNA]</scope>
    <source>
        <strain evidence="1 2">DH</strain>
    </source>
</reference>
<organism evidence="1 2">
    <name type="scientific">Desulfitobacterium hafniense</name>
    <name type="common">Desulfitobacterium frappieri</name>
    <dbReference type="NCBI Taxonomy" id="49338"/>
    <lineage>
        <taxon>Bacteria</taxon>
        <taxon>Bacillati</taxon>
        <taxon>Bacillota</taxon>
        <taxon>Clostridia</taxon>
        <taxon>Eubacteriales</taxon>
        <taxon>Desulfitobacteriaceae</taxon>
        <taxon>Desulfitobacterium</taxon>
    </lineage>
</organism>
<dbReference type="EMBL" id="LOCK01000021">
    <property type="protein sequence ID" value="KTE91661.1"/>
    <property type="molecule type" value="Genomic_DNA"/>
</dbReference>
<evidence type="ECO:0000313" key="1">
    <source>
        <dbReference type="EMBL" id="KTE91661.1"/>
    </source>
</evidence>
<dbReference type="AlphaFoldDB" id="A0A0W1JJC7"/>
<sequence>MADPKFTQRNLRFRSPFFRSWSLIWVWFSKECEMFRASISFLSLFSNPSLLDKRVFIYVGRDFFVHSLLGAGYEQGMAIVKICGFKCLEGAGWKFRHSPQSGLGGY</sequence>
<protein>
    <submittedName>
        <fullName evidence="1">Uncharacterized protein</fullName>
    </submittedName>
</protein>
<proteinExistence type="predicted"/>
<name>A0A0W1JJC7_DESHA</name>
<dbReference type="Proteomes" id="UP000054623">
    <property type="component" value="Unassembled WGS sequence"/>
</dbReference>
<comment type="caution">
    <text evidence="1">The sequence shown here is derived from an EMBL/GenBank/DDBJ whole genome shotgun (WGS) entry which is preliminary data.</text>
</comment>
<accession>A0A0W1JJC7</accession>
<gene>
    <name evidence="1" type="ORF">AT727_21325</name>
</gene>
<evidence type="ECO:0000313" key="2">
    <source>
        <dbReference type="Proteomes" id="UP000054623"/>
    </source>
</evidence>